<gene>
    <name evidence="1" type="ordered locus">Cyan7425_4534</name>
</gene>
<dbReference type="HOGENOM" id="CLU_2599997_0_0_3"/>
<dbReference type="eggNOG" id="ENOG5033BEX">
    <property type="taxonomic scope" value="Bacteria"/>
</dbReference>
<accession>B8HKK0</accession>
<protein>
    <recommendedName>
        <fullName evidence="2">FeoA family protein</fullName>
    </recommendedName>
</protein>
<dbReference type="EMBL" id="CP001344">
    <property type="protein sequence ID" value="ACL46844.1"/>
    <property type="molecule type" value="Genomic_DNA"/>
</dbReference>
<evidence type="ECO:0008006" key="2">
    <source>
        <dbReference type="Google" id="ProtNLM"/>
    </source>
</evidence>
<organism evidence="1">
    <name type="scientific">Cyanothece sp. (strain PCC 7425 / ATCC 29141)</name>
    <dbReference type="NCBI Taxonomy" id="395961"/>
    <lineage>
        <taxon>Bacteria</taxon>
        <taxon>Bacillati</taxon>
        <taxon>Cyanobacteriota</taxon>
        <taxon>Cyanophyceae</taxon>
        <taxon>Gomontiellales</taxon>
        <taxon>Cyanothecaceae</taxon>
        <taxon>Cyanothece</taxon>
    </lineage>
</organism>
<dbReference type="STRING" id="395961.Cyan7425_4534"/>
<dbReference type="AlphaFoldDB" id="B8HKK0"/>
<dbReference type="KEGG" id="cyn:Cyan7425_4534"/>
<sequence>MLITAIEIRCGDRIVAFCNQKRQTCIVRKVMDSAPGTITLKVFTSGHFRESGSRVIRFRHDALVDVVG</sequence>
<dbReference type="OrthoDB" id="574445at2"/>
<evidence type="ECO:0000313" key="1">
    <source>
        <dbReference type="EMBL" id="ACL46844.1"/>
    </source>
</evidence>
<reference evidence="1" key="1">
    <citation type="submission" date="2009-01" db="EMBL/GenBank/DDBJ databases">
        <title>Complete sequence of chromosome Cyanothece sp. PCC 7425.</title>
        <authorList>
            <consortium name="US DOE Joint Genome Institute"/>
            <person name="Lucas S."/>
            <person name="Copeland A."/>
            <person name="Lapidus A."/>
            <person name="Glavina del Rio T."/>
            <person name="Dalin E."/>
            <person name="Tice H."/>
            <person name="Bruce D."/>
            <person name="Goodwin L."/>
            <person name="Pitluck S."/>
            <person name="Sims D."/>
            <person name="Meineke L."/>
            <person name="Brettin T."/>
            <person name="Detter J.C."/>
            <person name="Han C."/>
            <person name="Larimer F."/>
            <person name="Land M."/>
            <person name="Hauser L."/>
            <person name="Kyrpides N."/>
            <person name="Ovchinnikova G."/>
            <person name="Liberton M."/>
            <person name="Stoeckel J."/>
            <person name="Banerjee A."/>
            <person name="Singh A."/>
            <person name="Page L."/>
            <person name="Sato H."/>
            <person name="Zhao L."/>
            <person name="Sherman L."/>
            <person name="Pakrasi H."/>
            <person name="Richardson P."/>
        </authorList>
    </citation>
    <scope>NUCLEOTIDE SEQUENCE</scope>
    <source>
        <strain evidence="1">PCC 7425</strain>
    </source>
</reference>
<proteinExistence type="predicted"/>
<name>B8HKK0_CYAP4</name>